<dbReference type="EMBL" id="HBIW01021414">
    <property type="protein sequence ID" value="CAE0702993.1"/>
    <property type="molecule type" value="Transcribed_RNA"/>
</dbReference>
<dbReference type="InterPro" id="IPR027417">
    <property type="entry name" value="P-loop_NTPase"/>
</dbReference>
<evidence type="ECO:0000313" key="3">
    <source>
        <dbReference type="Proteomes" id="UP000789595"/>
    </source>
</evidence>
<reference evidence="2" key="2">
    <citation type="submission" date="2021-11" db="EMBL/GenBank/DDBJ databases">
        <authorList>
            <consortium name="Genoscope - CEA"/>
            <person name="William W."/>
        </authorList>
    </citation>
    <scope>NUCLEOTIDE SEQUENCE</scope>
</reference>
<name>A0A7S4A446_9STRA</name>
<gene>
    <name evidence="1" type="ORF">PCAL00307_LOCUS18440</name>
    <name evidence="2" type="ORF">PECAL_6P14560</name>
</gene>
<dbReference type="OrthoDB" id="191769at2759"/>
<protein>
    <submittedName>
        <fullName evidence="1">Uncharacterized protein</fullName>
    </submittedName>
</protein>
<reference evidence="1" key="1">
    <citation type="submission" date="2021-01" db="EMBL/GenBank/DDBJ databases">
        <authorList>
            <person name="Corre E."/>
            <person name="Pelletier E."/>
            <person name="Niang G."/>
            <person name="Scheremetjew M."/>
            <person name="Finn R."/>
            <person name="Kale V."/>
            <person name="Holt S."/>
            <person name="Cochrane G."/>
            <person name="Meng A."/>
            <person name="Brown T."/>
            <person name="Cohen L."/>
        </authorList>
    </citation>
    <scope>NUCLEOTIDE SEQUENCE</scope>
    <source>
        <strain evidence="1">CCMP1756</strain>
    </source>
</reference>
<proteinExistence type="predicted"/>
<evidence type="ECO:0000313" key="2">
    <source>
        <dbReference type="EMBL" id="CAH0379818.1"/>
    </source>
</evidence>
<keyword evidence="3" id="KW-1185">Reference proteome</keyword>
<dbReference type="AlphaFoldDB" id="A0A7S4A446"/>
<sequence>MDTLTPAARKLASEAPSFRALKQRTDAGTLRIVFVLGLPRGGTTATERFLYEALPFDAQVNEPSLLGLPDGSNRIEPVFRAVLEASTNATTILVKEVSNKVLPATIELWSAIARWWVVVVRQPRLQLESRLVSMLDRVDSGALAPHFTPEDSSIDGRRVTSTQWRDAWRRMKCERDYSQLGEGAARLCLLHPFCLWPDVQESILGDVRCTEMASLSNLDEAACARIVDWRLGWTALEKHLDALSLLEAPPDVTIVDFSSVQADGGAALREKLRLSLFFGASHTPARRPFEWCAHKERWDDGSWARWYGGPCFAHDRSAAIQKPLKAPLPSSALPPFLRPALADASRAWARLVLLDRRALPPVAALGVDAVHDWACVSYGRQDDGVLIEAERVVVGAAAAVVTPSPSPAPY</sequence>
<evidence type="ECO:0000313" key="1">
    <source>
        <dbReference type="EMBL" id="CAE0702993.1"/>
    </source>
</evidence>
<organism evidence="1">
    <name type="scientific">Pelagomonas calceolata</name>
    <dbReference type="NCBI Taxonomy" id="35677"/>
    <lineage>
        <taxon>Eukaryota</taxon>
        <taxon>Sar</taxon>
        <taxon>Stramenopiles</taxon>
        <taxon>Ochrophyta</taxon>
        <taxon>Pelagophyceae</taxon>
        <taxon>Pelagomonadales</taxon>
        <taxon>Pelagomonadaceae</taxon>
        <taxon>Pelagomonas</taxon>
    </lineage>
</organism>
<dbReference type="EMBL" id="CAKKNE010000006">
    <property type="protein sequence ID" value="CAH0379818.1"/>
    <property type="molecule type" value="Genomic_DNA"/>
</dbReference>
<dbReference type="SUPFAM" id="SSF52540">
    <property type="entry name" value="P-loop containing nucleoside triphosphate hydrolases"/>
    <property type="match status" value="1"/>
</dbReference>
<accession>A0A7S4A446</accession>
<dbReference type="Proteomes" id="UP000789595">
    <property type="component" value="Unassembled WGS sequence"/>
</dbReference>